<dbReference type="InterPro" id="IPR036388">
    <property type="entry name" value="WH-like_DNA-bd_sf"/>
</dbReference>
<dbReference type="Pfam" id="PF00931">
    <property type="entry name" value="NB-ARC"/>
    <property type="match status" value="1"/>
</dbReference>
<dbReference type="GO" id="GO:0009626">
    <property type="term" value="P:plant-type hypersensitive response"/>
    <property type="evidence" value="ECO:0007669"/>
    <property type="project" value="UniProtKB-ARBA"/>
</dbReference>
<feature type="domain" description="Disease resistance R13L4/SHOC-2-like LRR" evidence="10">
    <location>
        <begin position="619"/>
        <end position="979"/>
    </location>
</feature>
<comment type="similarity">
    <text evidence="1">Belongs to the disease resistance NB-LRR family.</text>
</comment>
<dbReference type="GO" id="GO:0043531">
    <property type="term" value="F:ADP binding"/>
    <property type="evidence" value="ECO:0007669"/>
    <property type="project" value="InterPro"/>
</dbReference>
<evidence type="ECO:0000256" key="4">
    <source>
        <dbReference type="ARBA" id="ARBA00022741"/>
    </source>
</evidence>
<dbReference type="InterPro" id="IPR032675">
    <property type="entry name" value="LRR_dom_sf"/>
</dbReference>
<dbReference type="PANTHER" id="PTHR23155:SF1005">
    <property type="entry name" value="OS07G0197300 PROTEIN"/>
    <property type="match status" value="1"/>
</dbReference>
<sequence length="986" mass="111725">MIQSKQQEVEETKERARASKYSIIMEGGVGVAQSLVGSLGQLVGAEFQQLRGVGREVAQLRDELATMNAVLRMQSEADDTAVDHFVREWMKQVRELAYDAEDCVDLYAFRVRCLLSDAFLARFRRVVATLSLRRRLGSDVRALRARAVAVGERHGRYGVSRDALRRSPHLAPVVSTAAVASARALRPDDHHPGRQFVGMTDQATTLADRLVKPAVSVNNNRRSLRVFSIVGFAGLGKTTLAMEVCRRLETEFQRQAQVSVSQAFDGRNDVPGLLKRVLRQIVKPKAGNDKGIKEEDSAGDIDSMDHDTLAKTLKELLREKRYLIVIDDVWTIAAWDALRSNLPDNNLDSRIMVTTRIETVAIGCSEASQICGDNIYQIKPLNPEDSKKLFLSRAFGSKDASCPKELEDEMEKILKKCGGLPLAIVSIGSLLASYKSPENKDMWDRVCKSISYHMESNPTLEGMRQILTLSYDHLPYNLKGCIMYLSIFPEDYVINKDRLLYRWIAEGLVEEKRGMTQMEVAEAYYDELVSRSMITPAGEIISHVYGAVETCRVHDMMLEVMVSKSLEANFVSLIGWQYEGISYDTIRRLSVHGGGHRSKASPSMKTGMKNNLEEIDVQHVRSLSMFQLDGNKLLDRLGEFTLLRVLDLEDCKGLQNKHMVAICQMYLLRYLSLRGTDISVMPPKVRELEHLQTLDVRATGLSALPETVIKLEKLERLFFSQKDVWSTMWKPPQGLWKMKALREVGWVVLEDGDVQVAQEVGELENLQRLSIYVNCYGSNGPKVLEKFAQSLSKMYSLRSLDMGDIGWEKAALNFLLELPSPPRLLRFLRIAGGIDELPNWVESLTYLVEFHMSWARLVDDQLFSVLSKLPNLKNIWMQRNCYAGRELVAQTAHNFPALKNLRGTCDQEMPKVYRFEEGSMTKLEKLSLNFDNWCEKSIIGIEHLTNLKEVQLTGKRENPALDRTLEQLKVESERHPNQFTVGVKYD</sequence>
<dbReference type="InterPro" id="IPR027417">
    <property type="entry name" value="P-loop_NTPase"/>
</dbReference>
<dbReference type="EMBL" id="CP144750">
    <property type="protein sequence ID" value="WVZ82816.1"/>
    <property type="molecule type" value="Genomic_DNA"/>
</dbReference>
<organism evidence="11 12">
    <name type="scientific">Paspalum notatum var. saurae</name>
    <dbReference type="NCBI Taxonomy" id="547442"/>
    <lineage>
        <taxon>Eukaryota</taxon>
        <taxon>Viridiplantae</taxon>
        <taxon>Streptophyta</taxon>
        <taxon>Embryophyta</taxon>
        <taxon>Tracheophyta</taxon>
        <taxon>Spermatophyta</taxon>
        <taxon>Magnoliopsida</taxon>
        <taxon>Liliopsida</taxon>
        <taxon>Poales</taxon>
        <taxon>Poaceae</taxon>
        <taxon>PACMAD clade</taxon>
        <taxon>Panicoideae</taxon>
        <taxon>Andropogonodae</taxon>
        <taxon>Paspaleae</taxon>
        <taxon>Paspalinae</taxon>
        <taxon>Paspalum</taxon>
    </lineage>
</organism>
<feature type="domain" description="NB-ARC" evidence="7">
    <location>
        <begin position="223"/>
        <end position="397"/>
    </location>
</feature>
<evidence type="ECO:0000256" key="2">
    <source>
        <dbReference type="ARBA" id="ARBA00022614"/>
    </source>
</evidence>
<dbReference type="PRINTS" id="PR00364">
    <property type="entry name" value="DISEASERSIST"/>
</dbReference>
<dbReference type="GO" id="GO:0042742">
    <property type="term" value="P:defense response to bacterium"/>
    <property type="evidence" value="ECO:0007669"/>
    <property type="project" value="UniProtKB-ARBA"/>
</dbReference>
<dbReference type="GO" id="GO:0002758">
    <property type="term" value="P:innate immune response-activating signaling pathway"/>
    <property type="evidence" value="ECO:0007669"/>
    <property type="project" value="UniProtKB-ARBA"/>
</dbReference>
<protein>
    <submittedName>
        <fullName evidence="11">Uncharacterized protein</fullName>
    </submittedName>
</protein>
<name>A0AAQ3TZV3_PASNO</name>
<reference evidence="11 12" key="1">
    <citation type="submission" date="2024-02" db="EMBL/GenBank/DDBJ databases">
        <title>High-quality chromosome-scale genome assembly of Pensacola bahiagrass (Paspalum notatum Flugge var. saurae).</title>
        <authorList>
            <person name="Vega J.M."/>
            <person name="Podio M."/>
            <person name="Orjuela J."/>
            <person name="Siena L.A."/>
            <person name="Pessino S.C."/>
            <person name="Combes M.C."/>
            <person name="Mariac C."/>
            <person name="Albertini E."/>
            <person name="Pupilli F."/>
            <person name="Ortiz J.P.A."/>
            <person name="Leblanc O."/>
        </authorList>
    </citation>
    <scope>NUCLEOTIDE SEQUENCE [LARGE SCALE GENOMIC DNA]</scope>
    <source>
        <strain evidence="11">R1</strain>
        <tissue evidence="11">Leaf</tissue>
    </source>
</reference>
<dbReference type="InterPro" id="IPR058922">
    <property type="entry name" value="WHD_DRP"/>
</dbReference>
<evidence type="ECO:0000256" key="6">
    <source>
        <dbReference type="ARBA" id="ARBA00023054"/>
    </source>
</evidence>
<keyword evidence="12" id="KW-1185">Reference proteome</keyword>
<proteinExistence type="inferred from homology"/>
<keyword evidence="5" id="KW-0611">Plant defense</keyword>
<evidence type="ECO:0000256" key="3">
    <source>
        <dbReference type="ARBA" id="ARBA00022737"/>
    </source>
</evidence>
<dbReference type="Gene3D" id="3.80.10.10">
    <property type="entry name" value="Ribonuclease Inhibitor"/>
    <property type="match status" value="1"/>
</dbReference>
<dbReference type="Pfam" id="PF23598">
    <property type="entry name" value="LRR_14"/>
    <property type="match status" value="1"/>
</dbReference>
<evidence type="ECO:0000256" key="5">
    <source>
        <dbReference type="ARBA" id="ARBA00022821"/>
    </source>
</evidence>
<evidence type="ECO:0000256" key="1">
    <source>
        <dbReference type="ARBA" id="ARBA00008894"/>
    </source>
</evidence>
<dbReference type="PANTHER" id="PTHR23155">
    <property type="entry name" value="DISEASE RESISTANCE PROTEIN RP"/>
    <property type="match status" value="1"/>
</dbReference>
<dbReference type="InterPro" id="IPR038005">
    <property type="entry name" value="RX-like_CC"/>
</dbReference>
<dbReference type="Gene3D" id="1.20.5.4130">
    <property type="match status" value="1"/>
</dbReference>
<dbReference type="Proteomes" id="UP001341281">
    <property type="component" value="Chromosome 06"/>
</dbReference>
<evidence type="ECO:0000259" key="10">
    <source>
        <dbReference type="Pfam" id="PF23598"/>
    </source>
</evidence>
<dbReference type="Gene3D" id="3.40.50.300">
    <property type="entry name" value="P-loop containing nucleotide triphosphate hydrolases"/>
    <property type="match status" value="1"/>
</dbReference>
<dbReference type="SUPFAM" id="SSF52540">
    <property type="entry name" value="P-loop containing nucleoside triphosphate hydrolases"/>
    <property type="match status" value="1"/>
</dbReference>
<dbReference type="CDD" id="cd14798">
    <property type="entry name" value="RX-CC_like"/>
    <property type="match status" value="1"/>
</dbReference>
<keyword evidence="2" id="KW-0433">Leucine-rich repeat</keyword>
<dbReference type="InterPro" id="IPR042197">
    <property type="entry name" value="Apaf_helical"/>
</dbReference>
<dbReference type="SUPFAM" id="SSF52047">
    <property type="entry name" value="RNI-like"/>
    <property type="match status" value="1"/>
</dbReference>
<feature type="domain" description="Disease resistance protein winged helix" evidence="9">
    <location>
        <begin position="487"/>
        <end position="559"/>
    </location>
</feature>
<evidence type="ECO:0000313" key="11">
    <source>
        <dbReference type="EMBL" id="WVZ82816.1"/>
    </source>
</evidence>
<keyword evidence="6" id="KW-0175">Coiled coil</keyword>
<accession>A0AAQ3TZV3</accession>
<keyword evidence="4" id="KW-0547">Nucleotide-binding</keyword>
<evidence type="ECO:0000259" key="8">
    <source>
        <dbReference type="Pfam" id="PF18052"/>
    </source>
</evidence>
<evidence type="ECO:0000259" key="9">
    <source>
        <dbReference type="Pfam" id="PF23559"/>
    </source>
</evidence>
<dbReference type="InterPro" id="IPR044974">
    <property type="entry name" value="Disease_R_plants"/>
</dbReference>
<dbReference type="Pfam" id="PF18052">
    <property type="entry name" value="Rx_N"/>
    <property type="match status" value="1"/>
</dbReference>
<dbReference type="Gene3D" id="1.10.10.10">
    <property type="entry name" value="Winged helix-like DNA-binding domain superfamily/Winged helix DNA-binding domain"/>
    <property type="match status" value="1"/>
</dbReference>
<keyword evidence="3" id="KW-0677">Repeat</keyword>
<evidence type="ECO:0000259" key="7">
    <source>
        <dbReference type="Pfam" id="PF00931"/>
    </source>
</evidence>
<dbReference type="InterPro" id="IPR055414">
    <property type="entry name" value="LRR_R13L4/SHOC2-like"/>
</dbReference>
<dbReference type="InterPro" id="IPR041118">
    <property type="entry name" value="Rx_N"/>
</dbReference>
<dbReference type="Pfam" id="PF23559">
    <property type="entry name" value="WHD_DRP"/>
    <property type="match status" value="1"/>
</dbReference>
<feature type="domain" description="Disease resistance N-terminal" evidence="8">
    <location>
        <begin position="32"/>
        <end position="114"/>
    </location>
</feature>
<dbReference type="Gene3D" id="1.10.8.430">
    <property type="entry name" value="Helical domain of apoptotic protease-activating factors"/>
    <property type="match status" value="1"/>
</dbReference>
<gene>
    <name evidence="11" type="ORF">U9M48_030033</name>
</gene>
<evidence type="ECO:0000313" key="12">
    <source>
        <dbReference type="Proteomes" id="UP001341281"/>
    </source>
</evidence>
<dbReference type="FunFam" id="1.10.10.10:FF:000322">
    <property type="entry name" value="Probable disease resistance protein At1g63360"/>
    <property type="match status" value="1"/>
</dbReference>
<dbReference type="AlphaFoldDB" id="A0AAQ3TZV3"/>
<dbReference type="InterPro" id="IPR002182">
    <property type="entry name" value="NB-ARC"/>
</dbReference>